<evidence type="ECO:0000259" key="7">
    <source>
        <dbReference type="Pfam" id="PF00707"/>
    </source>
</evidence>
<evidence type="ECO:0000256" key="3">
    <source>
        <dbReference type="ARBA" id="ARBA00022917"/>
    </source>
</evidence>
<dbReference type="FunFam" id="3.30.110.10:FF:000001">
    <property type="entry name" value="Translation initiation factor IF-3"/>
    <property type="match status" value="1"/>
</dbReference>
<comment type="subcellular location">
    <subcellularLocation>
        <location evidence="4 6">Cytoplasm</location>
    </subcellularLocation>
</comment>
<keyword evidence="3 4" id="KW-0648">Protein biosynthesis</keyword>
<keyword evidence="4" id="KW-0963">Cytoplasm</keyword>
<dbReference type="GO" id="GO:0043022">
    <property type="term" value="F:ribosome binding"/>
    <property type="evidence" value="ECO:0007669"/>
    <property type="project" value="TreeGrafter"/>
</dbReference>
<dbReference type="InterPro" id="IPR019814">
    <property type="entry name" value="Translation_initiation_fac_3_N"/>
</dbReference>
<dbReference type="NCBIfam" id="TIGR00168">
    <property type="entry name" value="infC"/>
    <property type="match status" value="1"/>
</dbReference>
<protein>
    <recommendedName>
        <fullName evidence="4 5">Translation initiation factor IF-3</fullName>
    </recommendedName>
</protein>
<dbReference type="PANTHER" id="PTHR10938:SF0">
    <property type="entry name" value="TRANSLATION INITIATION FACTOR IF-3, MITOCHONDRIAL"/>
    <property type="match status" value="1"/>
</dbReference>
<gene>
    <name evidence="4" type="primary">infC</name>
    <name evidence="9" type="ORF">DENIS_4235</name>
</gene>
<evidence type="ECO:0000256" key="5">
    <source>
        <dbReference type="NCBIfam" id="TIGR00168"/>
    </source>
</evidence>
<dbReference type="AlphaFoldDB" id="A0A401G1Z0"/>
<dbReference type="HAMAP" id="MF_00080">
    <property type="entry name" value="IF_3"/>
    <property type="match status" value="1"/>
</dbReference>
<dbReference type="GO" id="GO:0005829">
    <property type="term" value="C:cytosol"/>
    <property type="evidence" value="ECO:0007669"/>
    <property type="project" value="TreeGrafter"/>
</dbReference>
<dbReference type="EMBL" id="BEXT01000001">
    <property type="protein sequence ID" value="GBC63241.1"/>
    <property type="molecule type" value="Genomic_DNA"/>
</dbReference>
<dbReference type="Pfam" id="PF00707">
    <property type="entry name" value="IF3_C"/>
    <property type="match status" value="1"/>
</dbReference>
<evidence type="ECO:0000256" key="2">
    <source>
        <dbReference type="ARBA" id="ARBA00022540"/>
    </source>
</evidence>
<comment type="caution">
    <text evidence="9">The sequence shown here is derived from an EMBL/GenBank/DDBJ whole genome shotgun (WGS) entry which is preliminary data.</text>
</comment>
<feature type="domain" description="Translation initiation factor 3 C-terminal" evidence="7">
    <location>
        <begin position="67"/>
        <end position="151"/>
    </location>
</feature>
<dbReference type="InterPro" id="IPR036787">
    <property type="entry name" value="T_IF-3_N_sf"/>
</dbReference>
<evidence type="ECO:0000256" key="6">
    <source>
        <dbReference type="RuleBase" id="RU000646"/>
    </source>
</evidence>
<keyword evidence="10" id="KW-1185">Reference proteome</keyword>
<dbReference type="Proteomes" id="UP000288096">
    <property type="component" value="Unassembled WGS sequence"/>
</dbReference>
<dbReference type="GO" id="GO:0032790">
    <property type="term" value="P:ribosome disassembly"/>
    <property type="evidence" value="ECO:0007669"/>
    <property type="project" value="TreeGrafter"/>
</dbReference>
<dbReference type="InterPro" id="IPR019813">
    <property type="entry name" value="Translation_initiation_fac3_CS"/>
</dbReference>
<proteinExistence type="inferred from homology"/>
<sequence>MIDPDGNQIGVVPTDKALAAAKDFGLDLVEVSPNAKPPVCKIMDYGRFKYEQTKKQQEAKKKQSTFQVKEIKVRPKTGDHDLGVKLGHIRKFLDKKDKVKVTVMFRGREITLSQAGRELLKRIAESLEDVAVVEQYPKFEGRTMMMILAPKS</sequence>
<dbReference type="PANTHER" id="PTHR10938">
    <property type="entry name" value="TRANSLATION INITIATION FACTOR IF-3"/>
    <property type="match status" value="1"/>
</dbReference>
<keyword evidence="2 4" id="KW-0396">Initiation factor</keyword>
<dbReference type="GO" id="GO:0016020">
    <property type="term" value="C:membrane"/>
    <property type="evidence" value="ECO:0007669"/>
    <property type="project" value="TreeGrafter"/>
</dbReference>
<dbReference type="InterPro" id="IPR036788">
    <property type="entry name" value="T_IF-3_C_sf"/>
</dbReference>
<dbReference type="Gene3D" id="3.30.110.10">
    <property type="entry name" value="Translation initiation factor 3 (IF-3), C-terminal domain"/>
    <property type="match status" value="1"/>
</dbReference>
<reference evidence="10" key="2">
    <citation type="submission" date="2019-01" db="EMBL/GenBank/DDBJ databases">
        <title>Genome sequence of Desulfonema ishimotonii strain Tokyo 01.</title>
        <authorList>
            <person name="Fukui M."/>
        </authorList>
    </citation>
    <scope>NUCLEOTIDE SEQUENCE [LARGE SCALE GENOMIC DNA]</scope>
    <source>
        <strain evidence="10">Tokyo 01</strain>
    </source>
</reference>
<evidence type="ECO:0000259" key="8">
    <source>
        <dbReference type="Pfam" id="PF05198"/>
    </source>
</evidence>
<comment type="similarity">
    <text evidence="1 4 6">Belongs to the IF-3 family.</text>
</comment>
<organism evidence="9 10">
    <name type="scientific">Desulfonema ishimotonii</name>
    <dbReference type="NCBI Taxonomy" id="45657"/>
    <lineage>
        <taxon>Bacteria</taxon>
        <taxon>Pseudomonadati</taxon>
        <taxon>Thermodesulfobacteriota</taxon>
        <taxon>Desulfobacteria</taxon>
        <taxon>Desulfobacterales</taxon>
        <taxon>Desulfococcaceae</taxon>
        <taxon>Desulfonema</taxon>
    </lineage>
</organism>
<dbReference type="InterPro" id="IPR019815">
    <property type="entry name" value="Translation_initiation_fac_3_C"/>
</dbReference>
<feature type="domain" description="Translation initiation factor 3 N-terminal" evidence="8">
    <location>
        <begin position="2"/>
        <end position="59"/>
    </location>
</feature>
<dbReference type="PROSITE" id="PS00938">
    <property type="entry name" value="IF3"/>
    <property type="match status" value="1"/>
</dbReference>
<evidence type="ECO:0000256" key="1">
    <source>
        <dbReference type="ARBA" id="ARBA00005439"/>
    </source>
</evidence>
<dbReference type="SUPFAM" id="SSF55200">
    <property type="entry name" value="Translation initiation factor IF3, C-terminal domain"/>
    <property type="match status" value="1"/>
</dbReference>
<evidence type="ECO:0000313" key="9">
    <source>
        <dbReference type="EMBL" id="GBC63241.1"/>
    </source>
</evidence>
<reference evidence="10" key="1">
    <citation type="submission" date="2017-11" db="EMBL/GenBank/DDBJ databases">
        <authorList>
            <person name="Watanabe M."/>
            <person name="Kojima H."/>
        </authorList>
    </citation>
    <scope>NUCLEOTIDE SEQUENCE [LARGE SCALE GENOMIC DNA]</scope>
    <source>
        <strain evidence="10">Tokyo 01</strain>
    </source>
</reference>
<evidence type="ECO:0000313" key="10">
    <source>
        <dbReference type="Proteomes" id="UP000288096"/>
    </source>
</evidence>
<evidence type="ECO:0000256" key="4">
    <source>
        <dbReference type="HAMAP-Rule" id="MF_00080"/>
    </source>
</evidence>
<comment type="subunit">
    <text evidence="4 6">Monomer.</text>
</comment>
<comment type="function">
    <text evidence="4 6">IF-3 binds to the 30S ribosomal subunit and shifts the equilibrium between 70S ribosomes and their 50S and 30S subunits in favor of the free subunits, thus enhancing the availability of 30S subunits on which protein synthesis initiation begins.</text>
</comment>
<name>A0A401G1Z0_9BACT</name>
<dbReference type="GO" id="GO:0003743">
    <property type="term" value="F:translation initiation factor activity"/>
    <property type="evidence" value="ECO:0007669"/>
    <property type="project" value="UniProtKB-UniRule"/>
</dbReference>
<dbReference type="Gene3D" id="3.10.20.80">
    <property type="entry name" value="Translation initiation factor 3 (IF-3), N-terminal domain"/>
    <property type="match status" value="1"/>
</dbReference>
<dbReference type="InterPro" id="IPR001288">
    <property type="entry name" value="Translation_initiation_fac_3"/>
</dbReference>
<dbReference type="Pfam" id="PF05198">
    <property type="entry name" value="IF3_N"/>
    <property type="match status" value="1"/>
</dbReference>
<accession>A0A401G1Z0</accession>
<dbReference type="SUPFAM" id="SSF54364">
    <property type="entry name" value="Translation initiation factor IF3, N-terminal domain"/>
    <property type="match status" value="1"/>
</dbReference>